<dbReference type="RefSeq" id="WP_076176823.1">
    <property type="nucleotide sequence ID" value="NZ_MRTP01000023.1"/>
</dbReference>
<comment type="caution">
    <text evidence="10">The sequence shown here is derived from an EMBL/GenBank/DDBJ whole genome shotgun (WGS) entry which is preliminary data.</text>
</comment>
<evidence type="ECO:0000256" key="3">
    <source>
        <dbReference type="ARBA" id="ARBA00022676"/>
    </source>
</evidence>
<evidence type="ECO:0000256" key="4">
    <source>
        <dbReference type="ARBA" id="ARBA00022679"/>
    </source>
</evidence>
<dbReference type="AlphaFoldDB" id="A0A1R1E1C9"/>
<feature type="transmembrane region" description="Helical" evidence="8">
    <location>
        <begin position="181"/>
        <end position="206"/>
    </location>
</feature>
<sequence>MYTITSKLLAHKKTLLITIFVLIFALAAYVRLDFLLSVNHKVSHDTLNYDIMVRQLLEKGIYAYKDTQSNAQVTPGYPLFMAAIYKLVDYQHQDPFPYIRYIQVVISLVTLWLIYSVARKLSGRTVSMIVLLISSVYPPFIWSNGAVLTETLACFFLMLYIRLQLEAFERRTRTLALLSGAAMGLLVLTRPEFLILIAPVYGLYWLWKKEFRLTLKLLLFTCIGTGIFLVPWVIRNIVTLHEVVIASTQVNPFAAGTYPDKNYNDGLVDRHGKTQMEVAKERLKIGFTQHTWQFVKWYTVGKLKYIYSNMYFGSGHSPLYRVLPSPLGSLLHVALVWFCPVALAASLRKWKQPLTLMMLIVAVMTVTRLAFVPEFRYNYTAMPLIIMLDAAAGIAILRWAWQKWTRSSNSRKGAVTYAKSTGKP</sequence>
<reference evidence="10 11" key="1">
    <citation type="submission" date="2016-11" db="EMBL/GenBank/DDBJ databases">
        <title>Paenibacillus species isolates.</title>
        <authorList>
            <person name="Beno S.M."/>
        </authorList>
    </citation>
    <scope>NUCLEOTIDE SEQUENCE [LARGE SCALE GENOMIC DNA]</scope>
    <source>
        <strain evidence="10 11">FSL R5-0378</strain>
    </source>
</reference>
<evidence type="ECO:0000256" key="1">
    <source>
        <dbReference type="ARBA" id="ARBA00004651"/>
    </source>
</evidence>
<name>A0A1R1E1C9_9BACL</name>
<dbReference type="GO" id="GO:0009103">
    <property type="term" value="P:lipopolysaccharide biosynthetic process"/>
    <property type="evidence" value="ECO:0007669"/>
    <property type="project" value="UniProtKB-ARBA"/>
</dbReference>
<feature type="domain" description="Glycosyltransferase RgtA/B/C/D-like" evidence="9">
    <location>
        <begin position="74"/>
        <end position="230"/>
    </location>
</feature>
<dbReference type="InterPro" id="IPR050297">
    <property type="entry name" value="LipidA_mod_glycosyltrf_83"/>
</dbReference>
<dbReference type="GO" id="GO:0016763">
    <property type="term" value="F:pentosyltransferase activity"/>
    <property type="evidence" value="ECO:0007669"/>
    <property type="project" value="TreeGrafter"/>
</dbReference>
<evidence type="ECO:0000259" key="9">
    <source>
        <dbReference type="Pfam" id="PF13231"/>
    </source>
</evidence>
<keyword evidence="7 8" id="KW-0472">Membrane</keyword>
<feature type="transmembrane region" description="Helical" evidence="8">
    <location>
        <begin position="377"/>
        <end position="401"/>
    </location>
</feature>
<evidence type="ECO:0000256" key="2">
    <source>
        <dbReference type="ARBA" id="ARBA00022475"/>
    </source>
</evidence>
<evidence type="ECO:0000256" key="8">
    <source>
        <dbReference type="SAM" id="Phobius"/>
    </source>
</evidence>
<evidence type="ECO:0000313" key="11">
    <source>
        <dbReference type="Proteomes" id="UP000187172"/>
    </source>
</evidence>
<dbReference type="EMBL" id="MRTP01000023">
    <property type="protein sequence ID" value="OMF45596.1"/>
    <property type="molecule type" value="Genomic_DNA"/>
</dbReference>
<gene>
    <name evidence="10" type="ORF">BK138_33970</name>
</gene>
<feature type="transmembrane region" description="Helical" evidence="8">
    <location>
        <begin position="327"/>
        <end position="347"/>
    </location>
</feature>
<dbReference type="GO" id="GO:0005886">
    <property type="term" value="C:plasma membrane"/>
    <property type="evidence" value="ECO:0007669"/>
    <property type="project" value="UniProtKB-SubCell"/>
</dbReference>
<proteinExistence type="predicted"/>
<keyword evidence="5 8" id="KW-0812">Transmembrane</keyword>
<dbReference type="PANTHER" id="PTHR33908:SF11">
    <property type="entry name" value="MEMBRANE PROTEIN"/>
    <property type="match status" value="1"/>
</dbReference>
<keyword evidence="3" id="KW-0328">Glycosyltransferase</keyword>
<comment type="subcellular location">
    <subcellularLocation>
        <location evidence="1">Cell membrane</location>
        <topology evidence="1">Multi-pass membrane protein</topology>
    </subcellularLocation>
</comment>
<keyword evidence="6 8" id="KW-1133">Transmembrane helix</keyword>
<keyword evidence="4" id="KW-0808">Transferase</keyword>
<dbReference type="PANTHER" id="PTHR33908">
    <property type="entry name" value="MANNOSYLTRANSFERASE YKCB-RELATED"/>
    <property type="match status" value="1"/>
</dbReference>
<evidence type="ECO:0000256" key="6">
    <source>
        <dbReference type="ARBA" id="ARBA00022989"/>
    </source>
</evidence>
<organism evidence="10 11">
    <name type="scientific">Paenibacillus rhizosphaerae</name>
    <dbReference type="NCBI Taxonomy" id="297318"/>
    <lineage>
        <taxon>Bacteria</taxon>
        <taxon>Bacillati</taxon>
        <taxon>Bacillota</taxon>
        <taxon>Bacilli</taxon>
        <taxon>Bacillales</taxon>
        <taxon>Paenibacillaceae</taxon>
        <taxon>Paenibacillus</taxon>
    </lineage>
</organism>
<feature type="transmembrane region" description="Helical" evidence="8">
    <location>
        <begin position="139"/>
        <end position="161"/>
    </location>
</feature>
<keyword evidence="11" id="KW-1185">Reference proteome</keyword>
<feature type="transmembrane region" description="Helical" evidence="8">
    <location>
        <begin position="14"/>
        <end position="32"/>
    </location>
</feature>
<dbReference type="Proteomes" id="UP000187172">
    <property type="component" value="Unassembled WGS sequence"/>
</dbReference>
<accession>A0A1R1E1C9</accession>
<dbReference type="InterPro" id="IPR038731">
    <property type="entry name" value="RgtA/B/C-like"/>
</dbReference>
<dbReference type="STRING" id="297318.BK138_33970"/>
<evidence type="ECO:0000256" key="5">
    <source>
        <dbReference type="ARBA" id="ARBA00022692"/>
    </source>
</evidence>
<keyword evidence="2" id="KW-1003">Cell membrane</keyword>
<dbReference type="Pfam" id="PF13231">
    <property type="entry name" value="PMT_2"/>
    <property type="match status" value="1"/>
</dbReference>
<evidence type="ECO:0000256" key="7">
    <source>
        <dbReference type="ARBA" id="ARBA00023136"/>
    </source>
</evidence>
<protein>
    <recommendedName>
        <fullName evidence="9">Glycosyltransferase RgtA/B/C/D-like domain-containing protein</fullName>
    </recommendedName>
</protein>
<feature type="transmembrane region" description="Helical" evidence="8">
    <location>
        <begin position="213"/>
        <end position="234"/>
    </location>
</feature>
<evidence type="ECO:0000313" key="10">
    <source>
        <dbReference type="EMBL" id="OMF45596.1"/>
    </source>
</evidence>
<feature type="transmembrane region" description="Helical" evidence="8">
    <location>
        <begin position="98"/>
        <end position="118"/>
    </location>
</feature>
<feature type="transmembrane region" description="Helical" evidence="8">
    <location>
        <begin position="354"/>
        <end position="371"/>
    </location>
</feature>